<dbReference type="InterPro" id="IPR044861">
    <property type="entry name" value="IPNS-like_FE2OG_OXY"/>
</dbReference>
<protein>
    <recommendedName>
        <fullName evidence="3">Fe2OG dioxygenase domain-containing protein</fullName>
    </recommendedName>
</protein>
<evidence type="ECO:0000256" key="1">
    <source>
        <dbReference type="ARBA" id="ARBA00022679"/>
    </source>
</evidence>
<proteinExistence type="inferred from homology"/>
<dbReference type="InterPro" id="IPR027443">
    <property type="entry name" value="IPNS-like_sf"/>
</dbReference>
<dbReference type="Pfam" id="PF03171">
    <property type="entry name" value="2OG-FeII_Oxy"/>
    <property type="match status" value="1"/>
</dbReference>
<comment type="similarity">
    <text evidence="2">Belongs to the iron/ascorbate-dependent oxidoreductase family.</text>
</comment>
<dbReference type="SUPFAM" id="SSF51197">
    <property type="entry name" value="Clavaminate synthase-like"/>
    <property type="match status" value="1"/>
</dbReference>
<feature type="domain" description="Fe2OG dioxygenase" evidence="3">
    <location>
        <begin position="27"/>
        <end position="127"/>
    </location>
</feature>
<gene>
    <name evidence="4" type="ORF">DCAF_LOCUS19093</name>
</gene>
<dbReference type="GO" id="GO:0016491">
    <property type="term" value="F:oxidoreductase activity"/>
    <property type="evidence" value="ECO:0007669"/>
    <property type="project" value="UniProtKB-KW"/>
</dbReference>
<dbReference type="PANTHER" id="PTHR10291">
    <property type="entry name" value="DEHYDRODOLICHYL DIPHOSPHATE SYNTHASE FAMILY MEMBER"/>
    <property type="match status" value="1"/>
</dbReference>
<dbReference type="Gene3D" id="3.40.1180.10">
    <property type="entry name" value="Decaprenyl diphosphate synthase-like"/>
    <property type="match status" value="1"/>
</dbReference>
<dbReference type="SUPFAM" id="SSF64005">
    <property type="entry name" value="Undecaprenyl diphosphate synthase"/>
    <property type="match status" value="1"/>
</dbReference>
<dbReference type="Gene3D" id="2.60.120.330">
    <property type="entry name" value="B-lactam Antibiotic, Isopenicillin N Synthase, Chain"/>
    <property type="match status" value="1"/>
</dbReference>
<dbReference type="GO" id="GO:0046872">
    <property type="term" value="F:metal ion binding"/>
    <property type="evidence" value="ECO:0007669"/>
    <property type="project" value="UniProtKB-KW"/>
</dbReference>
<sequence>MKLASKILELICEGLGLESGYFEGKLSESSLLAVNRYPPCPDPSLTLGLPKHCDPNLITILLQGEVRGLQVFKDGEWIGVGPVPQAFVINIGYQLQIISNNKLKGAEHRAVTNSRDARTSAAFFVSPRPDSIIEPAKALINADNHPVYRAFELTEFISNYMSTKGNSEASKNSRDFGMRNASKDKAIEILGKLVSFLRKCMINIISVGPMPNHIAFIMDGNRSYARKHNMGKLTGHKFGLLALFSCVKYGYELGVRYLTFYAFSIDSFKQNPDEVEPLMDLFLEYVQGFMKEETFVNRYGMRVFFKGDLKLCSEPVRLAAKKAMLATAQNSKIFLTICVAYSSTNEIVHAVQESCEEKWGEISLLNENGANFYSTNPVENEINGGESFVKITDIDKNMYTAIAPDPDILIHTSGETRLSNFLLWQTTYTYLYCGLRWYLVPKAIDRMHHYDDQVPNQCAIVGHMISPSTHKHDITV</sequence>
<evidence type="ECO:0000313" key="4">
    <source>
        <dbReference type="EMBL" id="CAK7346417.1"/>
    </source>
</evidence>
<accession>A0AAV1S8I0</accession>
<dbReference type="InterPro" id="IPR001441">
    <property type="entry name" value="UPP_synth-like"/>
</dbReference>
<evidence type="ECO:0000256" key="2">
    <source>
        <dbReference type="RuleBase" id="RU003682"/>
    </source>
</evidence>
<dbReference type="GO" id="GO:0045547">
    <property type="term" value="F:ditrans,polycis-polyprenyl diphosphate synthase [(2E,6E)-farnesyl diphosphate specific] activity"/>
    <property type="evidence" value="ECO:0007669"/>
    <property type="project" value="TreeGrafter"/>
</dbReference>
<dbReference type="GO" id="GO:0005783">
    <property type="term" value="C:endoplasmic reticulum"/>
    <property type="evidence" value="ECO:0007669"/>
    <property type="project" value="TreeGrafter"/>
</dbReference>
<keyword evidence="5" id="KW-1185">Reference proteome</keyword>
<dbReference type="Proteomes" id="UP001314170">
    <property type="component" value="Unassembled WGS sequence"/>
</dbReference>
<dbReference type="InterPro" id="IPR036424">
    <property type="entry name" value="UPP_synth-like_sf"/>
</dbReference>
<keyword evidence="2" id="KW-0408">Iron</keyword>
<comment type="caution">
    <text evidence="4">The sequence shown here is derived from an EMBL/GenBank/DDBJ whole genome shotgun (WGS) entry which is preliminary data.</text>
</comment>
<dbReference type="AlphaFoldDB" id="A0AAV1S8I0"/>
<keyword evidence="2" id="KW-0479">Metal-binding</keyword>
<dbReference type="Pfam" id="PF01255">
    <property type="entry name" value="Prenyltransf"/>
    <property type="match status" value="1"/>
</dbReference>
<reference evidence="4 5" key="1">
    <citation type="submission" date="2024-01" db="EMBL/GenBank/DDBJ databases">
        <authorList>
            <person name="Waweru B."/>
        </authorList>
    </citation>
    <scope>NUCLEOTIDE SEQUENCE [LARGE SCALE GENOMIC DNA]</scope>
</reference>
<dbReference type="CDD" id="cd00475">
    <property type="entry name" value="Cis_IPPS"/>
    <property type="match status" value="1"/>
</dbReference>
<name>A0AAV1S8I0_9ROSI</name>
<keyword evidence="2" id="KW-0560">Oxidoreductase</keyword>
<organism evidence="4 5">
    <name type="scientific">Dovyalis caffra</name>
    <dbReference type="NCBI Taxonomy" id="77055"/>
    <lineage>
        <taxon>Eukaryota</taxon>
        <taxon>Viridiplantae</taxon>
        <taxon>Streptophyta</taxon>
        <taxon>Embryophyta</taxon>
        <taxon>Tracheophyta</taxon>
        <taxon>Spermatophyta</taxon>
        <taxon>Magnoliopsida</taxon>
        <taxon>eudicotyledons</taxon>
        <taxon>Gunneridae</taxon>
        <taxon>Pentapetalae</taxon>
        <taxon>rosids</taxon>
        <taxon>fabids</taxon>
        <taxon>Malpighiales</taxon>
        <taxon>Salicaceae</taxon>
        <taxon>Flacourtieae</taxon>
        <taxon>Dovyalis</taxon>
    </lineage>
</organism>
<keyword evidence="1" id="KW-0808">Transferase</keyword>
<dbReference type="GO" id="GO:0016094">
    <property type="term" value="P:polyprenol biosynthetic process"/>
    <property type="evidence" value="ECO:0007669"/>
    <property type="project" value="TreeGrafter"/>
</dbReference>
<dbReference type="PANTHER" id="PTHR10291:SF18">
    <property type="entry name" value="DEHYDRODOLICHYL DIPHOSPHATE SYNTHASE CPT3"/>
    <property type="match status" value="1"/>
</dbReference>
<evidence type="ECO:0000313" key="5">
    <source>
        <dbReference type="Proteomes" id="UP001314170"/>
    </source>
</evidence>
<dbReference type="NCBIfam" id="TIGR00055">
    <property type="entry name" value="uppS"/>
    <property type="match status" value="1"/>
</dbReference>
<dbReference type="InterPro" id="IPR005123">
    <property type="entry name" value="Oxoglu/Fe-dep_dioxygenase_dom"/>
</dbReference>
<dbReference type="EMBL" id="CAWUPB010001173">
    <property type="protein sequence ID" value="CAK7346417.1"/>
    <property type="molecule type" value="Genomic_DNA"/>
</dbReference>
<evidence type="ECO:0000259" key="3">
    <source>
        <dbReference type="PROSITE" id="PS51471"/>
    </source>
</evidence>
<dbReference type="PROSITE" id="PS51471">
    <property type="entry name" value="FE2OG_OXY"/>
    <property type="match status" value="1"/>
</dbReference>